<dbReference type="PANTHER" id="PTHR44329">
    <property type="entry name" value="SERINE/THREONINE-PROTEIN KINASE TNNI3K-RELATED"/>
    <property type="match status" value="1"/>
</dbReference>
<dbReference type="Gene3D" id="1.10.510.10">
    <property type="entry name" value="Transferase(Phosphotransferase) domain 1"/>
    <property type="match status" value="1"/>
</dbReference>
<dbReference type="Pfam" id="PF07714">
    <property type="entry name" value="PK_Tyr_Ser-Thr"/>
    <property type="match status" value="1"/>
</dbReference>
<reference evidence="2 3" key="1">
    <citation type="journal article" date="2008" name="Science">
        <title>The Physcomitrella genome reveals evolutionary insights into the conquest of land by plants.</title>
        <authorList>
            <person name="Rensing S."/>
            <person name="Lang D."/>
            <person name="Zimmer A."/>
            <person name="Terry A."/>
            <person name="Salamov A."/>
            <person name="Shapiro H."/>
            <person name="Nishiyama T."/>
            <person name="Perroud P.-F."/>
            <person name="Lindquist E."/>
            <person name="Kamisugi Y."/>
            <person name="Tanahashi T."/>
            <person name="Sakakibara K."/>
            <person name="Fujita T."/>
            <person name="Oishi K."/>
            <person name="Shin-I T."/>
            <person name="Kuroki Y."/>
            <person name="Toyoda A."/>
            <person name="Suzuki Y."/>
            <person name="Hashimoto A."/>
            <person name="Yamaguchi K."/>
            <person name="Sugano A."/>
            <person name="Kohara Y."/>
            <person name="Fujiyama A."/>
            <person name="Anterola A."/>
            <person name="Aoki S."/>
            <person name="Ashton N."/>
            <person name="Barbazuk W.B."/>
            <person name="Barker E."/>
            <person name="Bennetzen J."/>
            <person name="Bezanilla M."/>
            <person name="Blankenship R."/>
            <person name="Cho S.H."/>
            <person name="Dutcher S."/>
            <person name="Estelle M."/>
            <person name="Fawcett J.A."/>
            <person name="Gundlach H."/>
            <person name="Hanada K."/>
            <person name="Heyl A."/>
            <person name="Hicks K.A."/>
            <person name="Hugh J."/>
            <person name="Lohr M."/>
            <person name="Mayer K."/>
            <person name="Melkozernov A."/>
            <person name="Murata T."/>
            <person name="Nelson D."/>
            <person name="Pils B."/>
            <person name="Prigge M."/>
            <person name="Reiss B."/>
            <person name="Renner T."/>
            <person name="Rombauts S."/>
            <person name="Rushton P."/>
            <person name="Sanderfoot A."/>
            <person name="Schween G."/>
            <person name="Shiu S.-H."/>
            <person name="Stueber K."/>
            <person name="Theodoulou F.L."/>
            <person name="Tu H."/>
            <person name="Van de Peer Y."/>
            <person name="Verrier P.J."/>
            <person name="Waters E."/>
            <person name="Wood A."/>
            <person name="Yang L."/>
            <person name="Cove D."/>
            <person name="Cuming A."/>
            <person name="Hasebe M."/>
            <person name="Lucas S."/>
            <person name="Mishler D.B."/>
            <person name="Reski R."/>
            <person name="Grigoriev I."/>
            <person name="Quatrano R.S."/>
            <person name="Boore J.L."/>
        </authorList>
    </citation>
    <scope>NUCLEOTIDE SEQUENCE [LARGE SCALE GENOMIC DNA]</scope>
    <source>
        <strain evidence="2 3">cv. Gransden 2004</strain>
    </source>
</reference>
<dbReference type="GO" id="GO:0005524">
    <property type="term" value="F:ATP binding"/>
    <property type="evidence" value="ECO:0007669"/>
    <property type="project" value="InterPro"/>
</dbReference>
<dbReference type="AlphaFoldDB" id="A0A7I3ZWJ8"/>
<dbReference type="Proteomes" id="UP000006727">
    <property type="component" value="Chromosome 8"/>
</dbReference>
<dbReference type="InterPro" id="IPR001245">
    <property type="entry name" value="Ser-Thr/Tyr_kinase_cat_dom"/>
</dbReference>
<dbReference type="Gramene" id="Pp3c8_2360V3.1">
    <property type="protein sequence ID" value="PAC:32966278.CDS.1"/>
    <property type="gene ID" value="Pp3c8_2360"/>
</dbReference>
<dbReference type="GO" id="GO:0004672">
    <property type="term" value="F:protein kinase activity"/>
    <property type="evidence" value="ECO:0007669"/>
    <property type="project" value="InterPro"/>
</dbReference>
<organism evidence="2 3">
    <name type="scientific">Physcomitrium patens</name>
    <name type="common">Spreading-leaved earth moss</name>
    <name type="synonym">Physcomitrella patens</name>
    <dbReference type="NCBI Taxonomy" id="3218"/>
    <lineage>
        <taxon>Eukaryota</taxon>
        <taxon>Viridiplantae</taxon>
        <taxon>Streptophyta</taxon>
        <taxon>Embryophyta</taxon>
        <taxon>Bryophyta</taxon>
        <taxon>Bryophytina</taxon>
        <taxon>Bryopsida</taxon>
        <taxon>Funariidae</taxon>
        <taxon>Funariales</taxon>
        <taxon>Funariaceae</taxon>
        <taxon>Physcomitrium</taxon>
    </lineage>
</organism>
<reference evidence="2 3" key="2">
    <citation type="journal article" date="2018" name="Plant J.">
        <title>The Physcomitrella patens chromosome-scale assembly reveals moss genome structure and evolution.</title>
        <authorList>
            <person name="Lang D."/>
            <person name="Ullrich K.K."/>
            <person name="Murat F."/>
            <person name="Fuchs J."/>
            <person name="Jenkins J."/>
            <person name="Haas F.B."/>
            <person name="Piednoel M."/>
            <person name="Gundlach H."/>
            <person name="Van Bel M."/>
            <person name="Meyberg R."/>
            <person name="Vives C."/>
            <person name="Morata J."/>
            <person name="Symeonidi A."/>
            <person name="Hiss M."/>
            <person name="Muchero W."/>
            <person name="Kamisugi Y."/>
            <person name="Saleh O."/>
            <person name="Blanc G."/>
            <person name="Decker E.L."/>
            <person name="van Gessel N."/>
            <person name="Grimwood J."/>
            <person name="Hayes R.D."/>
            <person name="Graham S.W."/>
            <person name="Gunter L.E."/>
            <person name="McDaniel S.F."/>
            <person name="Hoernstein S.N.W."/>
            <person name="Larsson A."/>
            <person name="Li F.W."/>
            <person name="Perroud P.F."/>
            <person name="Phillips J."/>
            <person name="Ranjan P."/>
            <person name="Rokshar D.S."/>
            <person name="Rothfels C.J."/>
            <person name="Schneider L."/>
            <person name="Shu S."/>
            <person name="Stevenson D.W."/>
            <person name="Thummler F."/>
            <person name="Tillich M."/>
            <person name="Villarreal Aguilar J.C."/>
            <person name="Widiez T."/>
            <person name="Wong G.K."/>
            <person name="Wymore A."/>
            <person name="Zhang Y."/>
            <person name="Zimmer A.D."/>
            <person name="Quatrano R.S."/>
            <person name="Mayer K.F.X."/>
            <person name="Goodstein D."/>
            <person name="Casacuberta J.M."/>
            <person name="Vandepoele K."/>
            <person name="Reski R."/>
            <person name="Cuming A.C."/>
            <person name="Tuskan G.A."/>
            <person name="Maumus F."/>
            <person name="Salse J."/>
            <person name="Schmutz J."/>
            <person name="Rensing S.A."/>
        </authorList>
    </citation>
    <scope>NUCLEOTIDE SEQUENCE [LARGE SCALE GENOMIC DNA]</scope>
    <source>
        <strain evidence="2 3">cv. Gransden 2004</strain>
    </source>
</reference>
<evidence type="ECO:0000313" key="2">
    <source>
        <dbReference type="EnsemblPlants" id="PAC:32966278.CDS.1"/>
    </source>
</evidence>
<dbReference type="PROSITE" id="PS50011">
    <property type="entry name" value="PROTEIN_KINASE_DOM"/>
    <property type="match status" value="1"/>
</dbReference>
<sequence length="173" mass="20281">MHIAHRGLKPENILVNMVESKIMNKIDRHAIVKVIDFGVSKIEVGRNPKAIENNYIYGSLGYMAPEALKNKFQTMIMCPFEADVYSFAMICSKILSKEDPFNDVHDIKRILERIEKGERPKLPSNCDDLNELIQECWRLNPLHRPNFANICERLELLQKKLFDWNWCRKCSIF</sequence>
<proteinExistence type="predicted"/>
<dbReference type="EMBL" id="ABEU02000008">
    <property type="status" value="NOT_ANNOTATED_CDS"/>
    <property type="molecule type" value="Genomic_DNA"/>
</dbReference>
<reference evidence="2" key="3">
    <citation type="submission" date="2020-12" db="UniProtKB">
        <authorList>
            <consortium name="EnsemblPlants"/>
        </authorList>
    </citation>
    <scope>IDENTIFICATION</scope>
</reference>
<name>A0A7I3ZWJ8_PHYPA</name>
<accession>A0A7I3ZWJ8</accession>
<protein>
    <recommendedName>
        <fullName evidence="1">Protein kinase domain-containing protein</fullName>
    </recommendedName>
</protein>
<dbReference type="InterPro" id="IPR011009">
    <property type="entry name" value="Kinase-like_dom_sf"/>
</dbReference>
<dbReference type="SUPFAM" id="SSF56112">
    <property type="entry name" value="Protein kinase-like (PK-like)"/>
    <property type="match status" value="1"/>
</dbReference>
<feature type="domain" description="Protein kinase" evidence="1">
    <location>
        <begin position="1"/>
        <end position="157"/>
    </location>
</feature>
<dbReference type="EnsemblPlants" id="Pp3c8_2360V3.1">
    <property type="protein sequence ID" value="PAC:32966278.CDS.1"/>
    <property type="gene ID" value="Pp3c8_2360"/>
</dbReference>
<keyword evidence="3" id="KW-1185">Reference proteome</keyword>
<dbReference type="InParanoid" id="A0A7I3ZWJ8"/>
<dbReference type="InterPro" id="IPR051681">
    <property type="entry name" value="Ser/Thr_Kinases-Pseudokinases"/>
</dbReference>
<dbReference type="PANTHER" id="PTHR44329:SF260">
    <property type="entry name" value="PROTEIN KINASE DOMAIN-CONTAINING PROTEIN"/>
    <property type="match status" value="1"/>
</dbReference>
<dbReference type="InterPro" id="IPR000719">
    <property type="entry name" value="Prot_kinase_dom"/>
</dbReference>
<evidence type="ECO:0000313" key="3">
    <source>
        <dbReference type="Proteomes" id="UP000006727"/>
    </source>
</evidence>
<evidence type="ECO:0000259" key="1">
    <source>
        <dbReference type="PROSITE" id="PS50011"/>
    </source>
</evidence>